<protein>
    <submittedName>
        <fullName evidence="10">Cytochrome C</fullName>
    </submittedName>
</protein>
<reference evidence="10 11" key="1">
    <citation type="submission" date="2017-10" db="EMBL/GenBank/DDBJ databases">
        <title>The draft genome sequence of Lewinella nigricans NBRC 102662.</title>
        <authorList>
            <person name="Wang K."/>
        </authorList>
    </citation>
    <scope>NUCLEOTIDE SEQUENCE [LARGE SCALE GENOMIC DNA]</scope>
    <source>
        <strain evidence="10 11">NBRC 102662</strain>
    </source>
</reference>
<evidence type="ECO:0000256" key="8">
    <source>
        <dbReference type="SAM" id="SignalP"/>
    </source>
</evidence>
<dbReference type="InterPro" id="IPR050597">
    <property type="entry name" value="Cytochrome_c_Oxidase_Subunit"/>
</dbReference>
<feature type="domain" description="Cytochrome c" evidence="9">
    <location>
        <begin position="43"/>
        <end position="118"/>
    </location>
</feature>
<dbReference type="AlphaFoldDB" id="A0A2D0MXF8"/>
<keyword evidence="3 6" id="KW-0479">Metal-binding</keyword>
<feature type="signal peptide" evidence="8">
    <location>
        <begin position="1"/>
        <end position="18"/>
    </location>
</feature>
<comment type="caution">
    <text evidence="10">The sequence shown here is derived from an EMBL/GenBank/DDBJ whole genome shotgun (WGS) entry which is preliminary data.</text>
</comment>
<dbReference type="Pfam" id="PF13442">
    <property type="entry name" value="Cytochrome_CBB3"/>
    <property type="match status" value="1"/>
</dbReference>
<evidence type="ECO:0000313" key="11">
    <source>
        <dbReference type="Proteomes" id="UP000223913"/>
    </source>
</evidence>
<evidence type="ECO:0000256" key="1">
    <source>
        <dbReference type="ARBA" id="ARBA00022448"/>
    </source>
</evidence>
<keyword evidence="11" id="KW-1185">Reference proteome</keyword>
<evidence type="ECO:0000256" key="2">
    <source>
        <dbReference type="ARBA" id="ARBA00022617"/>
    </source>
</evidence>
<dbReference type="GO" id="GO:0005506">
    <property type="term" value="F:iron ion binding"/>
    <property type="evidence" value="ECO:0007669"/>
    <property type="project" value="InterPro"/>
</dbReference>
<dbReference type="PROSITE" id="PS51257">
    <property type="entry name" value="PROKAR_LIPOPROTEIN"/>
    <property type="match status" value="1"/>
</dbReference>
<dbReference type="InterPro" id="IPR008168">
    <property type="entry name" value="Cyt_C_IC"/>
</dbReference>
<feature type="chain" id="PRO_5012587379" evidence="8">
    <location>
        <begin position="19"/>
        <end position="120"/>
    </location>
</feature>
<dbReference type="PANTHER" id="PTHR33751">
    <property type="entry name" value="CBB3-TYPE CYTOCHROME C OXIDASE SUBUNIT FIXP"/>
    <property type="match status" value="1"/>
</dbReference>
<organism evidence="10 11">
    <name type="scientific">Flavilitoribacter nigricans (strain ATCC 23147 / DSM 23189 / NBRC 102662 / NCIMB 1420 / SS-2)</name>
    <name type="common">Lewinella nigricans</name>
    <dbReference type="NCBI Taxonomy" id="1122177"/>
    <lineage>
        <taxon>Bacteria</taxon>
        <taxon>Pseudomonadati</taxon>
        <taxon>Bacteroidota</taxon>
        <taxon>Saprospiria</taxon>
        <taxon>Saprospirales</taxon>
        <taxon>Lewinellaceae</taxon>
        <taxon>Flavilitoribacter</taxon>
    </lineage>
</organism>
<feature type="compositionally biased region" description="Low complexity" evidence="7">
    <location>
        <begin position="20"/>
        <end position="46"/>
    </location>
</feature>
<gene>
    <name evidence="10" type="ORF">CRP01_40085</name>
</gene>
<sequence>MKKILIFAALVGFVVACGGSEDTTDSSSTEAEKTTASAAEPAAPAPDGEKIYKQNCIACHGLYGDMGASGAFNLQTSELTVDERINVITNGRNTMAAWGSLLKEDQIKAVAEYTMTLKKD</sequence>
<dbReference type="PRINTS" id="PR00605">
    <property type="entry name" value="CYTCHROMECIC"/>
</dbReference>
<dbReference type="PROSITE" id="PS51007">
    <property type="entry name" value="CYTC"/>
    <property type="match status" value="1"/>
</dbReference>
<dbReference type="GO" id="GO:0009055">
    <property type="term" value="F:electron transfer activity"/>
    <property type="evidence" value="ECO:0007669"/>
    <property type="project" value="InterPro"/>
</dbReference>
<keyword evidence="5 6" id="KW-0408">Iron</keyword>
<evidence type="ECO:0000256" key="7">
    <source>
        <dbReference type="SAM" id="MobiDB-lite"/>
    </source>
</evidence>
<dbReference type="OrthoDB" id="9794322at2"/>
<proteinExistence type="predicted"/>
<keyword evidence="4" id="KW-0249">Electron transport</keyword>
<evidence type="ECO:0000256" key="4">
    <source>
        <dbReference type="ARBA" id="ARBA00022982"/>
    </source>
</evidence>
<dbReference type="Gene3D" id="1.10.760.10">
    <property type="entry name" value="Cytochrome c-like domain"/>
    <property type="match status" value="1"/>
</dbReference>
<name>A0A2D0MXF8_FLAN2</name>
<evidence type="ECO:0000256" key="5">
    <source>
        <dbReference type="ARBA" id="ARBA00023004"/>
    </source>
</evidence>
<dbReference type="RefSeq" id="WP_099155739.1">
    <property type="nucleotide sequence ID" value="NZ_PDUD01000072.1"/>
</dbReference>
<dbReference type="InterPro" id="IPR036909">
    <property type="entry name" value="Cyt_c-like_dom_sf"/>
</dbReference>
<accession>A0A2D0MXF8</accession>
<evidence type="ECO:0000256" key="3">
    <source>
        <dbReference type="ARBA" id="ARBA00022723"/>
    </source>
</evidence>
<keyword evidence="1" id="KW-0813">Transport</keyword>
<dbReference type="Proteomes" id="UP000223913">
    <property type="component" value="Unassembled WGS sequence"/>
</dbReference>
<feature type="region of interest" description="Disordered" evidence="7">
    <location>
        <begin position="20"/>
        <end position="47"/>
    </location>
</feature>
<dbReference type="PANTHER" id="PTHR33751:SF1">
    <property type="entry name" value="CBB3-TYPE CYTOCHROME C OXIDASE SUBUNIT FIXP"/>
    <property type="match status" value="1"/>
</dbReference>
<dbReference type="InterPro" id="IPR009056">
    <property type="entry name" value="Cyt_c-like_dom"/>
</dbReference>
<keyword evidence="2 6" id="KW-0349">Heme</keyword>
<evidence type="ECO:0000259" key="9">
    <source>
        <dbReference type="PROSITE" id="PS51007"/>
    </source>
</evidence>
<dbReference type="EMBL" id="PDUD01000072">
    <property type="protein sequence ID" value="PHN00838.1"/>
    <property type="molecule type" value="Genomic_DNA"/>
</dbReference>
<dbReference type="SUPFAM" id="SSF46626">
    <property type="entry name" value="Cytochrome c"/>
    <property type="match status" value="1"/>
</dbReference>
<evidence type="ECO:0000256" key="6">
    <source>
        <dbReference type="PROSITE-ProRule" id="PRU00433"/>
    </source>
</evidence>
<evidence type="ECO:0000313" key="10">
    <source>
        <dbReference type="EMBL" id="PHN00838.1"/>
    </source>
</evidence>
<dbReference type="GO" id="GO:0020037">
    <property type="term" value="F:heme binding"/>
    <property type="evidence" value="ECO:0007669"/>
    <property type="project" value="InterPro"/>
</dbReference>
<keyword evidence="8" id="KW-0732">Signal</keyword>